<accession>A0A835R1T6</accession>
<organism evidence="2 3">
    <name type="scientific">Vanilla planifolia</name>
    <name type="common">Vanilla</name>
    <dbReference type="NCBI Taxonomy" id="51239"/>
    <lineage>
        <taxon>Eukaryota</taxon>
        <taxon>Viridiplantae</taxon>
        <taxon>Streptophyta</taxon>
        <taxon>Embryophyta</taxon>
        <taxon>Tracheophyta</taxon>
        <taxon>Spermatophyta</taxon>
        <taxon>Magnoliopsida</taxon>
        <taxon>Liliopsida</taxon>
        <taxon>Asparagales</taxon>
        <taxon>Orchidaceae</taxon>
        <taxon>Vanilloideae</taxon>
        <taxon>Vanilleae</taxon>
        <taxon>Vanilla</taxon>
    </lineage>
</organism>
<dbReference type="InterPro" id="IPR036259">
    <property type="entry name" value="MFS_trans_sf"/>
</dbReference>
<proteinExistence type="predicted"/>
<keyword evidence="1" id="KW-0472">Membrane</keyword>
<dbReference type="AlphaFoldDB" id="A0A835R1T6"/>
<protein>
    <submittedName>
        <fullName evidence="2">Uncharacterized protein</fullName>
    </submittedName>
</protein>
<keyword evidence="1" id="KW-1133">Transmembrane helix</keyword>
<dbReference type="InterPro" id="IPR018456">
    <property type="entry name" value="PTR2_symporter_CS"/>
</dbReference>
<comment type="caution">
    <text evidence="2">The sequence shown here is derived from an EMBL/GenBank/DDBJ whole genome shotgun (WGS) entry which is preliminary data.</text>
</comment>
<dbReference type="OrthoDB" id="782807at2759"/>
<evidence type="ECO:0000313" key="3">
    <source>
        <dbReference type="Proteomes" id="UP000639772"/>
    </source>
</evidence>
<dbReference type="EMBL" id="JADCNM010000006">
    <property type="protein sequence ID" value="KAG0477852.1"/>
    <property type="molecule type" value="Genomic_DNA"/>
</dbReference>
<feature type="transmembrane region" description="Helical" evidence="1">
    <location>
        <begin position="86"/>
        <end position="104"/>
    </location>
</feature>
<dbReference type="PROSITE" id="PS01022">
    <property type="entry name" value="PTR2_1"/>
    <property type="match status" value="1"/>
</dbReference>
<dbReference type="Gene3D" id="1.20.1250.20">
    <property type="entry name" value="MFS general substrate transporter like domains"/>
    <property type="match status" value="1"/>
</dbReference>
<name>A0A835R1T6_VANPL</name>
<keyword evidence="1" id="KW-0812">Transmembrane</keyword>
<dbReference type="GO" id="GO:0022857">
    <property type="term" value="F:transmembrane transporter activity"/>
    <property type="evidence" value="ECO:0007669"/>
    <property type="project" value="InterPro"/>
</dbReference>
<dbReference type="PANTHER" id="PTHR11654">
    <property type="entry name" value="OLIGOPEPTIDE TRANSPORTER-RELATED"/>
    <property type="match status" value="1"/>
</dbReference>
<feature type="transmembrane region" description="Helical" evidence="1">
    <location>
        <begin position="58"/>
        <end position="74"/>
    </location>
</feature>
<gene>
    <name evidence="2" type="ORF">HPP92_012571</name>
</gene>
<sequence length="153" mass="16871">MEVEKKAGRGADALPVRSSATLVGDGAVDFHGRIADKATTGGWRAAPFIIVNEVAERMAFYAILFNMVIFLVAEMHQDLPDATTNVTNWIGTAFVLTLLGAFLADAYLGRFLTIVIFSCFYVAGFYKFNFILPSIDMLPCSALSRQNRRGRCY</sequence>
<feature type="transmembrane region" description="Helical" evidence="1">
    <location>
        <begin position="111"/>
        <end position="128"/>
    </location>
</feature>
<evidence type="ECO:0000313" key="2">
    <source>
        <dbReference type="EMBL" id="KAG0477852.1"/>
    </source>
</evidence>
<dbReference type="GO" id="GO:0006857">
    <property type="term" value="P:oligopeptide transport"/>
    <property type="evidence" value="ECO:0007669"/>
    <property type="project" value="InterPro"/>
</dbReference>
<dbReference type="Proteomes" id="UP000639772">
    <property type="component" value="Chromosome 6"/>
</dbReference>
<reference evidence="2 3" key="1">
    <citation type="journal article" date="2020" name="Nat. Food">
        <title>A phased Vanilla planifolia genome enables genetic improvement of flavour and production.</title>
        <authorList>
            <person name="Hasing T."/>
            <person name="Tang H."/>
            <person name="Brym M."/>
            <person name="Khazi F."/>
            <person name="Huang T."/>
            <person name="Chambers A.H."/>
        </authorList>
    </citation>
    <scope>NUCLEOTIDE SEQUENCE [LARGE SCALE GENOMIC DNA]</scope>
    <source>
        <tissue evidence="2">Leaf</tissue>
    </source>
</reference>
<evidence type="ECO:0000256" key="1">
    <source>
        <dbReference type="SAM" id="Phobius"/>
    </source>
</evidence>
<dbReference type="GO" id="GO:0016020">
    <property type="term" value="C:membrane"/>
    <property type="evidence" value="ECO:0007669"/>
    <property type="project" value="InterPro"/>
</dbReference>